<organism evidence="1 2">
    <name type="scientific">Grifola frondosa</name>
    <name type="common">Maitake</name>
    <name type="synonym">Polyporus frondosus</name>
    <dbReference type="NCBI Taxonomy" id="5627"/>
    <lineage>
        <taxon>Eukaryota</taxon>
        <taxon>Fungi</taxon>
        <taxon>Dikarya</taxon>
        <taxon>Basidiomycota</taxon>
        <taxon>Agaricomycotina</taxon>
        <taxon>Agaricomycetes</taxon>
        <taxon>Polyporales</taxon>
        <taxon>Grifolaceae</taxon>
        <taxon>Grifola</taxon>
    </lineage>
</organism>
<gene>
    <name evidence="1" type="ORF">A0H81_09461</name>
</gene>
<accession>A0A1C7M0S0</accession>
<dbReference type="InterPro" id="IPR032675">
    <property type="entry name" value="LRR_dom_sf"/>
</dbReference>
<dbReference type="Gene3D" id="3.80.10.10">
    <property type="entry name" value="Ribonuclease Inhibitor"/>
    <property type="match status" value="1"/>
</dbReference>
<protein>
    <submittedName>
        <fullName evidence="1">Uncharacterized protein</fullName>
    </submittedName>
</protein>
<dbReference type="Proteomes" id="UP000092993">
    <property type="component" value="Unassembled WGS sequence"/>
</dbReference>
<keyword evidence="2" id="KW-1185">Reference proteome</keyword>
<name>A0A1C7M0S0_GRIFR</name>
<evidence type="ECO:0000313" key="2">
    <source>
        <dbReference type="Proteomes" id="UP000092993"/>
    </source>
</evidence>
<reference evidence="1 2" key="1">
    <citation type="submission" date="2016-03" db="EMBL/GenBank/DDBJ databases">
        <title>Whole genome sequencing of Grifola frondosa 9006-11.</title>
        <authorList>
            <person name="Min B."/>
            <person name="Park H."/>
            <person name="Kim J.-G."/>
            <person name="Cho H."/>
            <person name="Oh Y.-L."/>
            <person name="Kong W.-S."/>
            <person name="Choi I.-G."/>
        </authorList>
    </citation>
    <scope>NUCLEOTIDE SEQUENCE [LARGE SCALE GENOMIC DNA]</scope>
    <source>
        <strain evidence="1 2">9006-11</strain>
    </source>
</reference>
<evidence type="ECO:0000313" key="1">
    <source>
        <dbReference type="EMBL" id="OBZ70535.1"/>
    </source>
</evidence>
<comment type="caution">
    <text evidence="1">The sequence shown here is derived from an EMBL/GenBank/DDBJ whole genome shotgun (WGS) entry which is preliminary data.</text>
</comment>
<dbReference type="EMBL" id="LUGG01000013">
    <property type="protein sequence ID" value="OBZ70535.1"/>
    <property type="molecule type" value="Genomic_DNA"/>
</dbReference>
<dbReference type="OrthoDB" id="3222238at2759"/>
<dbReference type="AlphaFoldDB" id="A0A1C7M0S0"/>
<sequence length="236" mass="26532">MVLMRLLEPSLTRVEGGHDDANKPYVLSGELLPGQFARFQQYARYVRIVDALYDRVDFTVFVHLSHLNHGRPILPALQNLTWLRTSVTTPELPFIVPRYLRTLVLMLDEVAAPLIESLFVSISSELTPLLDLSPISAFKFLRSLDLGAWSFLDFHFLQQLSCMQNLSFLRAGALNIAPASGAIPAIGEFQALESLSLYSDVHQSTTLFSIISFPVLRMVKFIAMRQPSAYKIVAYS</sequence>
<proteinExistence type="predicted"/>